<accession>A0ABQ1CFK9</accession>
<reference evidence="1 2" key="1">
    <citation type="journal article" date="2019" name="Emerg. Microbes Infect.">
        <title>Comprehensive subspecies identification of 175 nontuberculous mycobacteria species based on 7547 genomic profiles.</title>
        <authorList>
            <person name="Matsumoto Y."/>
            <person name="Kinjo T."/>
            <person name="Motooka D."/>
            <person name="Nabeya D."/>
            <person name="Jung N."/>
            <person name="Uechi K."/>
            <person name="Horii T."/>
            <person name="Iida T."/>
            <person name="Fujita J."/>
            <person name="Nakamura S."/>
        </authorList>
    </citation>
    <scope>NUCLEOTIDE SEQUENCE [LARGE SCALE GENOMIC DNA]</scope>
    <source>
        <strain evidence="1 2">JCM 18565</strain>
    </source>
</reference>
<name>A0ABQ1CFK9_9MYCO</name>
<protein>
    <recommendedName>
        <fullName evidence="3">DUF4226 domain-containing protein</fullName>
    </recommendedName>
</protein>
<proteinExistence type="predicted"/>
<evidence type="ECO:0000313" key="2">
    <source>
        <dbReference type="Proteomes" id="UP000465240"/>
    </source>
</evidence>
<dbReference type="RefSeq" id="WP_120795180.1">
    <property type="nucleotide sequence ID" value="NZ_BLKX01000003.1"/>
</dbReference>
<evidence type="ECO:0000313" key="1">
    <source>
        <dbReference type="EMBL" id="GFG83224.1"/>
    </source>
</evidence>
<dbReference type="InterPro" id="IPR019710">
    <property type="entry name" value="DUF4226"/>
</dbReference>
<keyword evidence="2" id="KW-1185">Reference proteome</keyword>
<dbReference type="EMBL" id="BLKX01000003">
    <property type="protein sequence ID" value="GFG83224.1"/>
    <property type="molecule type" value="Genomic_DNA"/>
</dbReference>
<comment type="caution">
    <text evidence="1">The sequence shown here is derived from an EMBL/GenBank/DDBJ whole genome shotgun (WGS) entry which is preliminary data.</text>
</comment>
<sequence>MTDPEASLDLLQRGHALYGARGAAGDLLGPSGDLRALADRVAGSVGVPGIPSARMSLSVQRLRELAEHDERLRGLLTRLAASHEQGHTGSAVVLDAARADVAPAGDTPLGRREFYRRMAGRVRDQHGHISRSRRHARSLRAALRRHAYGGSRLGPVGGLRRDSSQRDVAATIVREARRRGYSPGQTIAILSAGLQESGLSPAASGGGGAWHGVFQQDAGYAGRDDPNQNISEFFNRLGTKGGPASPDIWKSIFWLQQRPGEASADAAFAHGRQAYLREIQSQLARAGRLYRDIAGARDV</sequence>
<evidence type="ECO:0008006" key="3">
    <source>
        <dbReference type="Google" id="ProtNLM"/>
    </source>
</evidence>
<dbReference type="Pfam" id="PF10774">
    <property type="entry name" value="DUF4226"/>
    <property type="match status" value="1"/>
</dbReference>
<gene>
    <name evidence="1" type="ORF">MPRG_65000</name>
</gene>
<dbReference type="Proteomes" id="UP000465240">
    <property type="component" value="Unassembled WGS sequence"/>
</dbReference>
<organism evidence="1 2">
    <name type="scientific">Mycobacterium paragordonae</name>
    <dbReference type="NCBI Taxonomy" id="1389713"/>
    <lineage>
        <taxon>Bacteria</taxon>
        <taxon>Bacillati</taxon>
        <taxon>Actinomycetota</taxon>
        <taxon>Actinomycetes</taxon>
        <taxon>Mycobacteriales</taxon>
        <taxon>Mycobacteriaceae</taxon>
        <taxon>Mycobacterium</taxon>
    </lineage>
</organism>